<sequence>MGVFADQLVRRADDRLAALIDRLADATGGHRVVMAEIREAVCGFVDPRSRFRDDPAAEDAAVRRLPVLAGLQDDDGLFTSSGNVSSPPDSAFSLNDAGQVALLLVRRGQLAPVAAALGAVLDRATPALVTGGVHTPNHRWEISAALARIDALRPDPAVRARIEQWLAEGVDIDGDGIYSERSANYAAYVSNPSLLVLADLLDRPRLAELVHRNLHAQADLTDHTGLVETVFSRRQDQKMLDHRHDHDGFAGGPFLPQYHRFALAGCHDCARSVDRLVGHELRTGGSTLDPTTLLLDQLEGTLPEDPTQRSSTPAGTTLTARTFGGTGLAVARTVDSQLTVNAGSDVARAGRIGSGLAANPTLLRWRTGDVCLNSVRISRDAFGFGPFRADLLEDLGDGFGPGDPDGSGRAEPGTSAGEHRWRLTEELTAAYYQPLSADRRRDSGRYDLGFDGRFSASMSFAERETDRLGFRTTLTVGAASARVWLGAVFDGPAVAQCVEFGFSPGGRVDGAEQLDEDRWRIGTGPVTYTRGATTVEIIAAGPAVRSGRGTEGVFYEPGEAYGFLGGTDAVGGPRLYLPLSSPGLVGVVITSRPA</sequence>
<comment type="caution">
    <text evidence="2">The sequence shown here is derived from an EMBL/GenBank/DDBJ whole genome shotgun (WGS) entry which is preliminary data.</text>
</comment>
<keyword evidence="3" id="KW-1185">Reference proteome</keyword>
<evidence type="ECO:0000313" key="2">
    <source>
        <dbReference type="EMBL" id="MBA8795074.1"/>
    </source>
</evidence>
<evidence type="ECO:0000313" key="3">
    <source>
        <dbReference type="Proteomes" id="UP000523079"/>
    </source>
</evidence>
<dbReference type="Proteomes" id="UP000523079">
    <property type="component" value="Unassembled WGS sequence"/>
</dbReference>
<accession>A0A7W3P6K8</accession>
<dbReference type="AlphaFoldDB" id="A0A7W3P6K8"/>
<proteinExistence type="predicted"/>
<organism evidence="2 3">
    <name type="scientific">Microlunatus kandeliicorticis</name>
    <dbReference type="NCBI Taxonomy" id="1759536"/>
    <lineage>
        <taxon>Bacteria</taxon>
        <taxon>Bacillati</taxon>
        <taxon>Actinomycetota</taxon>
        <taxon>Actinomycetes</taxon>
        <taxon>Propionibacteriales</taxon>
        <taxon>Propionibacteriaceae</taxon>
        <taxon>Microlunatus</taxon>
    </lineage>
</organism>
<reference evidence="2 3" key="1">
    <citation type="submission" date="2020-07" db="EMBL/GenBank/DDBJ databases">
        <title>Sequencing the genomes of 1000 actinobacteria strains.</title>
        <authorList>
            <person name="Klenk H.-P."/>
        </authorList>
    </citation>
    <scope>NUCLEOTIDE SEQUENCE [LARGE SCALE GENOMIC DNA]</scope>
    <source>
        <strain evidence="2 3">DSM 100723</strain>
    </source>
</reference>
<dbReference type="RefSeq" id="WP_182560682.1">
    <property type="nucleotide sequence ID" value="NZ_JACGWT010000004.1"/>
</dbReference>
<dbReference type="EMBL" id="JACGWT010000004">
    <property type="protein sequence ID" value="MBA8795074.1"/>
    <property type="molecule type" value="Genomic_DNA"/>
</dbReference>
<gene>
    <name evidence="2" type="ORF">FHX74_002702</name>
</gene>
<evidence type="ECO:0000256" key="1">
    <source>
        <dbReference type="SAM" id="MobiDB-lite"/>
    </source>
</evidence>
<feature type="region of interest" description="Disordered" evidence="1">
    <location>
        <begin position="396"/>
        <end position="418"/>
    </location>
</feature>
<protein>
    <submittedName>
        <fullName evidence="2">Uncharacterized protein</fullName>
    </submittedName>
</protein>
<name>A0A7W3P6K8_9ACTN</name>